<dbReference type="AlphaFoldDB" id="A0A4P7N6R8"/>
<gene>
    <name evidence="1" type="ORF">PoMZ_02206</name>
</gene>
<accession>A0A4P7N6R8</accession>
<name>A0A4P7N6R8_PYROR</name>
<proteinExistence type="predicted"/>
<sequence length="78" mass="8602">MHDKTCPKCGAASDGSSKTCGSCGAVSHRRNLFIAAYALERRQKKTHKSPCWLNALLSSIPQELTSFFQRTDQITCVL</sequence>
<evidence type="ECO:0000313" key="1">
    <source>
        <dbReference type="EMBL" id="QBZ57282.1"/>
    </source>
</evidence>
<dbReference type="EMBL" id="CP034205">
    <property type="protein sequence ID" value="QBZ57282.1"/>
    <property type="molecule type" value="Genomic_DNA"/>
</dbReference>
<dbReference type="Proteomes" id="UP000294847">
    <property type="component" value="Chromosome 2"/>
</dbReference>
<evidence type="ECO:0000313" key="2">
    <source>
        <dbReference type="Proteomes" id="UP000294847"/>
    </source>
</evidence>
<organism evidence="1 2">
    <name type="scientific">Pyricularia oryzae</name>
    <name type="common">Rice blast fungus</name>
    <name type="synonym">Magnaporthe oryzae</name>
    <dbReference type="NCBI Taxonomy" id="318829"/>
    <lineage>
        <taxon>Eukaryota</taxon>
        <taxon>Fungi</taxon>
        <taxon>Dikarya</taxon>
        <taxon>Ascomycota</taxon>
        <taxon>Pezizomycotina</taxon>
        <taxon>Sordariomycetes</taxon>
        <taxon>Sordariomycetidae</taxon>
        <taxon>Magnaporthales</taxon>
        <taxon>Pyriculariaceae</taxon>
        <taxon>Pyricularia</taxon>
    </lineage>
</organism>
<reference evidence="1 2" key="1">
    <citation type="journal article" date="2019" name="Mol. Biol. Evol.">
        <title>Blast fungal genomes show frequent chromosomal changes, gene gains and losses, and effector gene turnover.</title>
        <authorList>
            <person name="Gomez Luciano L.B."/>
            <person name="Jason Tsai I."/>
            <person name="Chuma I."/>
            <person name="Tosa Y."/>
            <person name="Chen Y.H."/>
            <person name="Li J.Y."/>
            <person name="Li M.Y."/>
            <person name="Jade Lu M.Y."/>
            <person name="Nakayashiki H."/>
            <person name="Li W.H."/>
        </authorList>
    </citation>
    <scope>NUCLEOTIDE SEQUENCE [LARGE SCALE GENOMIC DNA]</scope>
    <source>
        <strain evidence="1">MZ5-1-6</strain>
    </source>
</reference>
<protein>
    <submittedName>
        <fullName evidence="1">Uncharacterized protein</fullName>
    </submittedName>
</protein>